<feature type="transmembrane region" description="Helical" evidence="5">
    <location>
        <begin position="440"/>
        <end position="463"/>
    </location>
</feature>
<comment type="subcellular location">
    <subcellularLocation>
        <location evidence="1">Membrane</location>
        <topology evidence="1">Multi-pass membrane protein</topology>
    </subcellularLocation>
</comment>
<keyword evidence="3 5" id="KW-1133">Transmembrane helix</keyword>
<dbReference type="OrthoDB" id="6415790at2759"/>
<evidence type="ECO:0000256" key="2">
    <source>
        <dbReference type="ARBA" id="ARBA00022692"/>
    </source>
</evidence>
<dbReference type="GO" id="GO:0016020">
    <property type="term" value="C:membrane"/>
    <property type="evidence" value="ECO:0007669"/>
    <property type="project" value="UniProtKB-SubCell"/>
</dbReference>
<feature type="transmembrane region" description="Helical" evidence="5">
    <location>
        <begin position="350"/>
        <end position="369"/>
    </location>
</feature>
<dbReference type="GO" id="GO:0035348">
    <property type="term" value="P:acetyl-CoA transmembrane transport"/>
    <property type="evidence" value="ECO:0007669"/>
    <property type="project" value="InterPro"/>
</dbReference>
<evidence type="ECO:0000256" key="3">
    <source>
        <dbReference type="ARBA" id="ARBA00022989"/>
    </source>
</evidence>
<gene>
    <name evidence="6" type="ORF">PPERSA_06176</name>
</gene>
<dbReference type="InterPro" id="IPR036259">
    <property type="entry name" value="MFS_trans_sf"/>
</dbReference>
<keyword evidence="7" id="KW-1185">Reference proteome</keyword>
<feature type="transmembrane region" description="Helical" evidence="5">
    <location>
        <begin position="139"/>
        <end position="158"/>
    </location>
</feature>
<dbReference type="InterPro" id="IPR024371">
    <property type="entry name" value="AcetylCoA_trans_1-like"/>
</dbReference>
<dbReference type="PANTHER" id="PTHR12778">
    <property type="entry name" value="SOLUTE CARRIER FAMILY 33 ACETYL-COA TRANSPORTER -RELATED"/>
    <property type="match status" value="1"/>
</dbReference>
<evidence type="ECO:0000256" key="4">
    <source>
        <dbReference type="ARBA" id="ARBA00023136"/>
    </source>
</evidence>
<evidence type="ECO:0000256" key="1">
    <source>
        <dbReference type="ARBA" id="ARBA00004141"/>
    </source>
</evidence>
<proteinExistence type="predicted"/>
<dbReference type="PANTHER" id="PTHR12778:SF9">
    <property type="entry name" value="ACETYL-COENZYME A TRANSPORTER 1"/>
    <property type="match status" value="1"/>
</dbReference>
<dbReference type="OMA" id="GTINQFQ"/>
<feature type="transmembrane region" description="Helical" evidence="5">
    <location>
        <begin position="414"/>
        <end position="434"/>
    </location>
</feature>
<keyword evidence="2 5" id="KW-0812">Transmembrane</keyword>
<feature type="transmembrane region" description="Helical" evidence="5">
    <location>
        <begin position="178"/>
        <end position="201"/>
    </location>
</feature>
<reference evidence="6 7" key="1">
    <citation type="journal article" date="2015" name="Sci. Rep.">
        <title>Genome of the facultative scuticociliatosis pathogen Pseudocohnilembus persalinus provides insight into its virulence through horizontal gene transfer.</title>
        <authorList>
            <person name="Xiong J."/>
            <person name="Wang G."/>
            <person name="Cheng J."/>
            <person name="Tian M."/>
            <person name="Pan X."/>
            <person name="Warren A."/>
            <person name="Jiang C."/>
            <person name="Yuan D."/>
            <person name="Miao W."/>
        </authorList>
    </citation>
    <scope>NUCLEOTIDE SEQUENCE [LARGE SCALE GENOMIC DNA]</scope>
    <source>
        <strain evidence="6">36N120E</strain>
    </source>
</reference>
<evidence type="ECO:0000313" key="7">
    <source>
        <dbReference type="Proteomes" id="UP000054937"/>
    </source>
</evidence>
<feature type="transmembrane region" description="Helical" evidence="5">
    <location>
        <begin position="114"/>
        <end position="133"/>
    </location>
</feature>
<dbReference type="GO" id="GO:0008521">
    <property type="term" value="F:acetyl-CoA transmembrane transporter activity"/>
    <property type="evidence" value="ECO:0007669"/>
    <property type="project" value="InterPro"/>
</dbReference>
<name>A0A0V0R0G5_PSEPJ</name>
<dbReference type="Pfam" id="PF13000">
    <property type="entry name" value="Acatn"/>
    <property type="match status" value="2"/>
</dbReference>
<keyword evidence="4 5" id="KW-0472">Membrane</keyword>
<dbReference type="FunCoup" id="A0A0V0R0G5">
    <property type="interactions" value="81"/>
</dbReference>
<dbReference type="InParanoid" id="A0A0V0R0G5"/>
<dbReference type="Gene3D" id="1.20.1250.20">
    <property type="entry name" value="MFS general substrate transporter like domains"/>
    <property type="match status" value="1"/>
</dbReference>
<dbReference type="InterPro" id="IPR004752">
    <property type="entry name" value="AmpG_permease/AT-1"/>
</dbReference>
<feature type="transmembrane region" description="Helical" evidence="5">
    <location>
        <begin position="381"/>
        <end position="407"/>
    </location>
</feature>
<evidence type="ECO:0000256" key="5">
    <source>
        <dbReference type="SAM" id="Phobius"/>
    </source>
</evidence>
<sequence length="490" mass="57243">MLAKRLSSNGGMNQNGVSTNQKFYKIYRSSENLQTGHQNQGIENQIDQKNKVFQQTQKQTETENELQQIQKKDVNLTDISAEIELDINLEDENDQEYINIHDNKNKKLGKRKSYVVPIQYLLGIFLFFLSFQFEEIIQTKNIDLIVCFSIFVIFLLSIQDIAVDGWSVKLLYQENVSYATFMQSFGQFIGGIISGNLYILLNSKKWVKENLGLDEALLNPQNSLIFISFLLFAGTFYIHFFKPENPHKKFIQPDQESDEDKDQQTLKETLKKLKYFFQNKNLRFLLIFLFTKSLGFDAIDQIAGQYLLGKEHLNYPRELFSTVQLWLKPWSMIVAFIAAHYSRKKIEFSIYIKMYCLKFVSFVFTYFLLKNFSSFSESGVYWNLLLISALDIFIGNMIFIGIGTFFLRQCDVQNAGIFMTFLNSFSNFGGLWTGPLYLNLLTYLGLDGLFILGFIIAVVYILYWKNRLLYFQRTSKLDWALSEKFRKSVL</sequence>
<evidence type="ECO:0000313" key="6">
    <source>
        <dbReference type="EMBL" id="KRX07998.1"/>
    </source>
</evidence>
<dbReference type="AlphaFoldDB" id="A0A0V0R0G5"/>
<dbReference type="SUPFAM" id="SSF103473">
    <property type="entry name" value="MFS general substrate transporter"/>
    <property type="match status" value="1"/>
</dbReference>
<feature type="transmembrane region" description="Helical" evidence="5">
    <location>
        <begin position="281"/>
        <end position="299"/>
    </location>
</feature>
<dbReference type="EMBL" id="LDAU01000076">
    <property type="protein sequence ID" value="KRX07998.1"/>
    <property type="molecule type" value="Genomic_DNA"/>
</dbReference>
<comment type="caution">
    <text evidence="6">The sequence shown here is derived from an EMBL/GenBank/DDBJ whole genome shotgun (WGS) entry which is preliminary data.</text>
</comment>
<accession>A0A0V0R0G5</accession>
<organism evidence="6 7">
    <name type="scientific">Pseudocohnilembus persalinus</name>
    <name type="common">Ciliate</name>
    <dbReference type="NCBI Taxonomy" id="266149"/>
    <lineage>
        <taxon>Eukaryota</taxon>
        <taxon>Sar</taxon>
        <taxon>Alveolata</taxon>
        <taxon>Ciliophora</taxon>
        <taxon>Intramacronucleata</taxon>
        <taxon>Oligohymenophorea</taxon>
        <taxon>Scuticociliatia</taxon>
        <taxon>Philasterida</taxon>
        <taxon>Pseudocohnilembidae</taxon>
        <taxon>Pseudocohnilembus</taxon>
    </lineage>
</organism>
<protein>
    <submittedName>
        <fullName evidence="6">Major facilitator superfamily domain, general substrate transporter</fullName>
    </submittedName>
</protein>
<dbReference type="Proteomes" id="UP000054937">
    <property type="component" value="Unassembled WGS sequence"/>
</dbReference>
<feature type="transmembrane region" description="Helical" evidence="5">
    <location>
        <begin position="319"/>
        <end position="338"/>
    </location>
</feature>